<evidence type="ECO:0000313" key="3">
    <source>
        <dbReference type="Proteomes" id="UP001159364"/>
    </source>
</evidence>
<dbReference type="PANTHER" id="PTHR46929:SF28">
    <property type="entry name" value="MYB_SANT-LIKE DNA-BINDING DOMAIN PROTEIN"/>
    <property type="match status" value="1"/>
</dbReference>
<comment type="caution">
    <text evidence="2">The sequence shown here is derived from an EMBL/GenBank/DDBJ whole genome shotgun (WGS) entry which is preliminary data.</text>
</comment>
<sequence>MGDEMGSITQLSSDRPRTEWNAAMDQHFIELMLDQVRRGNMIDSTFNKQAWTDMLALFNAKFGPQHSKRVLRHRYNKLSKYYSDLKVIINQDGFSWDETQKMAVADDNVWDAYIKNHPHARAYRMKTLSSFKDLGLIFGNATNNGVQSDLDHGKDLEADISRMKDGEAKGNQIVTVGDRTRTYWTPLMDRYLIDLLLDQVHRGNKVGQTFISQAWSDMVASFNFKFHSNHDKDVLKNRYKHMRRLYNDINNLLGNSGFSWNETREMIVADDHVWDAYTKAHPDARSYRVKTVPSYQKLCIIFGQEICDGRYSRLAQGVGLYGEIPVLRSDAGESSIVLFGSDWPENPSDLDWLPAMDRYFIDLMLEQVRKGGIVEKTISEQAWVHMVQSLNEKFGIKCDKHCLEKRYTILMKECDDISTLLSYHGFEWDATQQIVRADDAVWDAFIEEHPDAIAYRNKVLGSYSSLCQIKRNGNNNVVLEVEADRLPRDINISVEDGIVSDQHRKRPTMAPSGTKCHSKLQKIGLEMQRSIPGIAEAVTTFVNGNGVVLESTIGALQALPDIDDDLLLDACDFLEDEKKAKTFLALDASLRKKWLLRKLRPQQCS</sequence>
<dbReference type="Pfam" id="PF12776">
    <property type="entry name" value="Myb_DNA-bind_3"/>
    <property type="match status" value="3"/>
</dbReference>
<feature type="domain" description="Myb/SANT-like" evidence="1">
    <location>
        <begin position="352"/>
        <end position="444"/>
    </location>
</feature>
<dbReference type="EMBL" id="JAIWQS010000011">
    <property type="protein sequence ID" value="KAJ8751788.1"/>
    <property type="molecule type" value="Genomic_DNA"/>
</dbReference>
<feature type="domain" description="Myb/SANT-like" evidence="1">
    <location>
        <begin position="183"/>
        <end position="277"/>
    </location>
</feature>
<evidence type="ECO:0000313" key="2">
    <source>
        <dbReference type="EMBL" id="KAJ8751788.1"/>
    </source>
</evidence>
<dbReference type="InterPro" id="IPR024752">
    <property type="entry name" value="Myb/SANT-like_dom"/>
</dbReference>
<organism evidence="2 3">
    <name type="scientific">Erythroxylum novogranatense</name>
    <dbReference type="NCBI Taxonomy" id="1862640"/>
    <lineage>
        <taxon>Eukaryota</taxon>
        <taxon>Viridiplantae</taxon>
        <taxon>Streptophyta</taxon>
        <taxon>Embryophyta</taxon>
        <taxon>Tracheophyta</taxon>
        <taxon>Spermatophyta</taxon>
        <taxon>Magnoliopsida</taxon>
        <taxon>eudicotyledons</taxon>
        <taxon>Gunneridae</taxon>
        <taxon>Pentapetalae</taxon>
        <taxon>rosids</taxon>
        <taxon>fabids</taxon>
        <taxon>Malpighiales</taxon>
        <taxon>Erythroxylaceae</taxon>
        <taxon>Erythroxylum</taxon>
    </lineage>
</organism>
<dbReference type="AlphaFoldDB" id="A0AAV8SIJ5"/>
<evidence type="ECO:0000259" key="1">
    <source>
        <dbReference type="Pfam" id="PF12776"/>
    </source>
</evidence>
<gene>
    <name evidence="2" type="ORF">K2173_025974</name>
</gene>
<name>A0AAV8SIJ5_9ROSI</name>
<reference evidence="2 3" key="1">
    <citation type="submission" date="2021-09" db="EMBL/GenBank/DDBJ databases">
        <title>Genomic insights and catalytic innovation underlie evolution of tropane alkaloids biosynthesis.</title>
        <authorList>
            <person name="Wang Y.-J."/>
            <person name="Tian T."/>
            <person name="Huang J.-P."/>
            <person name="Huang S.-X."/>
        </authorList>
    </citation>
    <scope>NUCLEOTIDE SEQUENCE [LARGE SCALE GENOMIC DNA]</scope>
    <source>
        <strain evidence="2">KIB-2018</strain>
        <tissue evidence="2">Leaf</tissue>
    </source>
</reference>
<feature type="domain" description="Myb/SANT-like" evidence="1">
    <location>
        <begin position="19"/>
        <end position="113"/>
    </location>
</feature>
<proteinExistence type="predicted"/>
<protein>
    <recommendedName>
        <fullName evidence="1">Myb/SANT-like domain-containing protein</fullName>
    </recommendedName>
</protein>
<accession>A0AAV8SIJ5</accession>
<dbReference type="Proteomes" id="UP001159364">
    <property type="component" value="Linkage Group LG11"/>
</dbReference>
<dbReference type="PANTHER" id="PTHR46929">
    <property type="entry name" value="EXPRESSED PROTEIN"/>
    <property type="match status" value="1"/>
</dbReference>
<keyword evidence="3" id="KW-1185">Reference proteome</keyword>